<dbReference type="InterPro" id="IPR033910">
    <property type="entry name" value="GluRS_core"/>
</dbReference>
<evidence type="ECO:0000256" key="1">
    <source>
        <dbReference type="ARBA" id="ARBA00004496"/>
    </source>
</evidence>
<dbReference type="HAMAP" id="MF_00022">
    <property type="entry name" value="Glu_tRNA_synth_type1"/>
    <property type="match status" value="1"/>
</dbReference>
<dbReference type="Gene3D" id="1.10.10.350">
    <property type="match status" value="1"/>
</dbReference>
<dbReference type="Pfam" id="PF00749">
    <property type="entry name" value="tRNA-synt_1c"/>
    <property type="match status" value="1"/>
</dbReference>
<organism evidence="13 14">
    <name type="scientific">Candidatus Liptonbacteria bacterium RIFCSPLOWO2_01_FULL_53_13</name>
    <dbReference type="NCBI Taxonomy" id="1798651"/>
    <lineage>
        <taxon>Bacteria</taxon>
        <taxon>Candidatus Liptoniibacteriota</taxon>
    </lineage>
</organism>
<comment type="function">
    <text evidence="10">Catalyzes the attachment of glutamate to tRNA(Glu) in a two-step reaction: glutamate is first activated by ATP to form Glu-AMP and then transferred to the acceptor end of tRNA(Glu).</text>
</comment>
<dbReference type="GO" id="GO:0006424">
    <property type="term" value="P:glutamyl-tRNA aminoacylation"/>
    <property type="evidence" value="ECO:0007669"/>
    <property type="project" value="UniProtKB-UniRule"/>
</dbReference>
<evidence type="ECO:0000256" key="5">
    <source>
        <dbReference type="ARBA" id="ARBA00022598"/>
    </source>
</evidence>
<comment type="subcellular location">
    <subcellularLocation>
        <location evidence="1 10">Cytoplasm</location>
    </subcellularLocation>
</comment>
<dbReference type="CDD" id="cd00808">
    <property type="entry name" value="GluRS_core"/>
    <property type="match status" value="1"/>
</dbReference>
<dbReference type="PRINTS" id="PR00987">
    <property type="entry name" value="TRNASYNTHGLU"/>
</dbReference>
<comment type="catalytic activity">
    <reaction evidence="10">
        <text>tRNA(Glu) + L-glutamate + ATP = L-glutamyl-tRNA(Glu) + AMP + diphosphate</text>
        <dbReference type="Rhea" id="RHEA:23540"/>
        <dbReference type="Rhea" id="RHEA-COMP:9663"/>
        <dbReference type="Rhea" id="RHEA-COMP:9680"/>
        <dbReference type="ChEBI" id="CHEBI:29985"/>
        <dbReference type="ChEBI" id="CHEBI:30616"/>
        <dbReference type="ChEBI" id="CHEBI:33019"/>
        <dbReference type="ChEBI" id="CHEBI:78442"/>
        <dbReference type="ChEBI" id="CHEBI:78520"/>
        <dbReference type="ChEBI" id="CHEBI:456215"/>
        <dbReference type="EC" id="6.1.1.17"/>
    </reaction>
</comment>
<evidence type="ECO:0000256" key="4">
    <source>
        <dbReference type="ARBA" id="ARBA00022490"/>
    </source>
</evidence>
<dbReference type="GO" id="GO:0000049">
    <property type="term" value="F:tRNA binding"/>
    <property type="evidence" value="ECO:0007669"/>
    <property type="project" value="InterPro"/>
</dbReference>
<dbReference type="GO" id="GO:0008270">
    <property type="term" value="F:zinc ion binding"/>
    <property type="evidence" value="ECO:0007669"/>
    <property type="project" value="InterPro"/>
</dbReference>
<dbReference type="EC" id="6.1.1.17" evidence="10"/>
<dbReference type="NCBIfam" id="TIGR00464">
    <property type="entry name" value="gltX_bact"/>
    <property type="match status" value="1"/>
</dbReference>
<dbReference type="InterPro" id="IPR008925">
    <property type="entry name" value="aa_tRNA-synth_I_cd-bd_sf"/>
</dbReference>
<dbReference type="InterPro" id="IPR014729">
    <property type="entry name" value="Rossmann-like_a/b/a_fold"/>
</dbReference>
<keyword evidence="5 10" id="KW-0436">Ligase</keyword>
<keyword evidence="4 10" id="KW-0963">Cytoplasm</keyword>
<sequence>MKPRVRFAPSPTGHLHIGSVRTMLFNIAFAKKHNGTVVLRSEDTDKERSKPEYEREIVEVLEWLGLSWDEGLTLEAGYIGSKGEYGPYRQSERTEIYKKYLEQLLASGHAYYCYCTKDELSAQEQSLSSQGLPPKYGGHCRAVTSPPAGKEPQVIRFKTPGANVEHKDMIRGTVSFDAGLFGDFVIAKNLETPLYNFAAVVDDYEMKITHVIRGEDHISNTPKQILMGQALGFTPPHFAHLPLILAADRSKFSKRYMETSLLSYKEKGYLPEALVNFLALLGWHPSGNEEIFSLGAFIEEFDMRRVQKAGAIFSEEKLQWINGEYLKRLSEDEFMKRLAPILTARNITASDHFVKRVAMAERERAKTLGEVFDLGGFFFALPDYDAALLLWKDDAKEKTRGALEAVKEILSSVEAKDFSREKILSALEPLIAEHGKGSVLWPLRVSLSGQKASPDPLEIAEILGKKETLRRVELGAGKLGR</sequence>
<keyword evidence="7 10" id="KW-0067">ATP-binding</keyword>
<evidence type="ECO:0000259" key="12">
    <source>
        <dbReference type="Pfam" id="PF19269"/>
    </source>
</evidence>
<evidence type="ECO:0000256" key="2">
    <source>
        <dbReference type="ARBA" id="ARBA00007894"/>
    </source>
</evidence>
<dbReference type="PANTHER" id="PTHR43311">
    <property type="entry name" value="GLUTAMATE--TRNA LIGASE"/>
    <property type="match status" value="1"/>
</dbReference>
<name>A0A1G2CH71_9BACT</name>
<dbReference type="InterPro" id="IPR000924">
    <property type="entry name" value="Glu/Gln-tRNA-synth"/>
</dbReference>
<proteinExistence type="inferred from homology"/>
<dbReference type="PANTHER" id="PTHR43311:SF2">
    <property type="entry name" value="GLUTAMATE--TRNA LIGASE, MITOCHONDRIAL-RELATED"/>
    <property type="match status" value="1"/>
</dbReference>
<comment type="subunit">
    <text evidence="3 10">Monomer.</text>
</comment>
<dbReference type="InterPro" id="IPR049940">
    <property type="entry name" value="GluQ/Sye"/>
</dbReference>
<keyword evidence="9 10" id="KW-0030">Aminoacyl-tRNA synthetase</keyword>
<dbReference type="FunFam" id="3.40.50.620:FF:000007">
    <property type="entry name" value="Glutamate--tRNA ligase"/>
    <property type="match status" value="1"/>
</dbReference>
<protein>
    <recommendedName>
        <fullName evidence="10">Glutamate--tRNA ligase</fullName>
        <ecNumber evidence="10">6.1.1.17</ecNumber>
    </recommendedName>
    <alternativeName>
        <fullName evidence="10">Glutamyl-tRNA synthetase</fullName>
        <shortName evidence="10">GluRS</shortName>
    </alternativeName>
</protein>
<dbReference type="GO" id="GO:0005524">
    <property type="term" value="F:ATP binding"/>
    <property type="evidence" value="ECO:0007669"/>
    <property type="project" value="UniProtKB-UniRule"/>
</dbReference>
<dbReference type="AlphaFoldDB" id="A0A1G2CH71"/>
<evidence type="ECO:0000256" key="7">
    <source>
        <dbReference type="ARBA" id="ARBA00022840"/>
    </source>
</evidence>
<evidence type="ECO:0000256" key="9">
    <source>
        <dbReference type="ARBA" id="ARBA00023146"/>
    </source>
</evidence>
<feature type="short sequence motif" description="'KMSKS' region" evidence="10">
    <location>
        <begin position="251"/>
        <end position="255"/>
    </location>
</feature>
<dbReference type="InterPro" id="IPR004527">
    <property type="entry name" value="Glu-tRNA-ligase_bac/mito"/>
</dbReference>
<reference evidence="13 14" key="1">
    <citation type="journal article" date="2016" name="Nat. Commun.">
        <title>Thousands of microbial genomes shed light on interconnected biogeochemical processes in an aquifer system.</title>
        <authorList>
            <person name="Anantharaman K."/>
            <person name="Brown C.T."/>
            <person name="Hug L.A."/>
            <person name="Sharon I."/>
            <person name="Castelle C.J."/>
            <person name="Probst A.J."/>
            <person name="Thomas B.C."/>
            <person name="Singh A."/>
            <person name="Wilkins M.J."/>
            <person name="Karaoz U."/>
            <person name="Brodie E.L."/>
            <person name="Williams K.H."/>
            <person name="Hubbard S.S."/>
            <person name="Banfield J.F."/>
        </authorList>
    </citation>
    <scope>NUCLEOTIDE SEQUENCE [LARGE SCALE GENOMIC DNA]</scope>
</reference>
<feature type="domain" description="Glutamyl/glutaminyl-tRNA synthetase class Ib catalytic" evidence="11">
    <location>
        <begin position="4"/>
        <end position="320"/>
    </location>
</feature>
<evidence type="ECO:0000256" key="10">
    <source>
        <dbReference type="HAMAP-Rule" id="MF_00022"/>
    </source>
</evidence>
<comment type="caution">
    <text evidence="10">Lacks conserved residue(s) required for the propagation of feature annotation.</text>
</comment>
<comment type="similarity">
    <text evidence="2 10">Belongs to the class-I aminoacyl-tRNA synthetase family. Glutamate--tRNA ligase type 1 subfamily.</text>
</comment>
<dbReference type="Pfam" id="PF19269">
    <property type="entry name" value="Anticodon_2"/>
    <property type="match status" value="1"/>
</dbReference>
<dbReference type="Gene3D" id="3.40.50.620">
    <property type="entry name" value="HUPs"/>
    <property type="match status" value="1"/>
</dbReference>
<evidence type="ECO:0000313" key="13">
    <source>
        <dbReference type="EMBL" id="OGZ00749.1"/>
    </source>
</evidence>
<evidence type="ECO:0000256" key="6">
    <source>
        <dbReference type="ARBA" id="ARBA00022741"/>
    </source>
</evidence>
<dbReference type="GO" id="GO:0005829">
    <property type="term" value="C:cytosol"/>
    <property type="evidence" value="ECO:0007669"/>
    <property type="project" value="TreeGrafter"/>
</dbReference>
<dbReference type="InterPro" id="IPR020058">
    <property type="entry name" value="Glu/Gln-tRNA-synth_Ib_cat-dom"/>
</dbReference>
<dbReference type="InterPro" id="IPR045462">
    <property type="entry name" value="aa-tRNA-synth_I_cd-bd"/>
</dbReference>
<dbReference type="InterPro" id="IPR020751">
    <property type="entry name" value="aa-tRNA-synth_I_codon-bd_sub2"/>
</dbReference>
<dbReference type="SUPFAM" id="SSF48163">
    <property type="entry name" value="An anticodon-binding domain of class I aminoacyl-tRNA synthetases"/>
    <property type="match status" value="1"/>
</dbReference>
<dbReference type="EMBL" id="MHLB01000057">
    <property type="protein sequence ID" value="OGZ00749.1"/>
    <property type="molecule type" value="Genomic_DNA"/>
</dbReference>
<feature type="short sequence motif" description="'HIGH' region" evidence="10">
    <location>
        <begin position="9"/>
        <end position="19"/>
    </location>
</feature>
<keyword evidence="6 10" id="KW-0547">Nucleotide-binding</keyword>
<evidence type="ECO:0000256" key="8">
    <source>
        <dbReference type="ARBA" id="ARBA00022917"/>
    </source>
</evidence>
<comment type="caution">
    <text evidence="13">The sequence shown here is derived from an EMBL/GenBank/DDBJ whole genome shotgun (WGS) entry which is preliminary data.</text>
</comment>
<dbReference type="GO" id="GO:0004818">
    <property type="term" value="F:glutamate-tRNA ligase activity"/>
    <property type="evidence" value="ECO:0007669"/>
    <property type="project" value="UniProtKB-UniRule"/>
</dbReference>
<gene>
    <name evidence="10" type="primary">gltX</name>
    <name evidence="13" type="ORF">A2946_03335</name>
</gene>
<feature type="domain" description="Aminoacyl-tRNA synthetase class I anticodon-binding" evidence="12">
    <location>
        <begin position="333"/>
        <end position="473"/>
    </location>
</feature>
<evidence type="ECO:0000259" key="11">
    <source>
        <dbReference type="Pfam" id="PF00749"/>
    </source>
</evidence>
<dbReference type="Proteomes" id="UP000178348">
    <property type="component" value="Unassembled WGS sequence"/>
</dbReference>
<feature type="binding site" evidence="10">
    <location>
        <position position="254"/>
    </location>
    <ligand>
        <name>ATP</name>
        <dbReference type="ChEBI" id="CHEBI:30616"/>
    </ligand>
</feature>
<dbReference type="SUPFAM" id="SSF52374">
    <property type="entry name" value="Nucleotidylyl transferase"/>
    <property type="match status" value="1"/>
</dbReference>
<accession>A0A1G2CH71</accession>
<evidence type="ECO:0000256" key="3">
    <source>
        <dbReference type="ARBA" id="ARBA00011245"/>
    </source>
</evidence>
<keyword evidence="8 10" id="KW-0648">Protein biosynthesis</keyword>
<evidence type="ECO:0000313" key="14">
    <source>
        <dbReference type="Proteomes" id="UP000178348"/>
    </source>
</evidence>